<name>A0A0U0SE76_MYCTX</name>
<reference evidence="2 3" key="1">
    <citation type="submission" date="2017-10" db="EMBL/GenBank/DDBJ databases">
        <title>Clinical isolate obtained from a human patient with meningeal tuberculosis in michoacan, Mexico.</title>
        <authorList>
            <person name="Guillen-Nepita A.L."/>
            <person name="Negrete-Paz A.M."/>
            <person name="Vazquez-Marrufo G."/>
            <person name="Cruz-Hernandez A."/>
            <person name="Fresia P."/>
            <person name="Naya H."/>
            <person name="Vazquez-Garciduenas M.S."/>
        </authorList>
    </citation>
    <scope>NUCLEOTIDE SEQUENCE [LARGE SCALE GENOMIC DNA]</scope>
    <source>
        <strain evidence="3">Beijing/MYC004</strain>
    </source>
</reference>
<feature type="region of interest" description="Disordered" evidence="1">
    <location>
        <begin position="1"/>
        <end position="23"/>
    </location>
</feature>
<dbReference type="AlphaFoldDB" id="A0A0U0SE76"/>
<protein>
    <submittedName>
        <fullName evidence="2">Uncharacterized protein</fullName>
    </submittedName>
</protein>
<organism evidence="2 3">
    <name type="scientific">Mycobacterium tuberculosis</name>
    <dbReference type="NCBI Taxonomy" id="1773"/>
    <lineage>
        <taxon>Bacteria</taxon>
        <taxon>Bacillati</taxon>
        <taxon>Actinomycetota</taxon>
        <taxon>Actinomycetes</taxon>
        <taxon>Mycobacteriales</taxon>
        <taxon>Mycobacteriaceae</taxon>
        <taxon>Mycobacterium</taxon>
        <taxon>Mycobacterium tuberculosis complex</taxon>
    </lineage>
</organism>
<dbReference type="EMBL" id="CP024614">
    <property type="protein sequence ID" value="AUS49498.1"/>
    <property type="molecule type" value="Genomic_DNA"/>
</dbReference>
<evidence type="ECO:0000313" key="3">
    <source>
        <dbReference type="Proteomes" id="UP000236349"/>
    </source>
</evidence>
<dbReference type="Proteomes" id="UP000236349">
    <property type="component" value="Chromosome"/>
</dbReference>
<gene>
    <name evidence="2" type="ORF">CAB90_00511</name>
</gene>
<sequence length="79" mass="8611">MDGVMNDRTINVSNSKPRPMVVPTCPITRRSLTAMDAMVTANTSPALVTTLPVPPIDRMMPVFSPAPISCLNRETKSRL</sequence>
<proteinExistence type="predicted"/>
<evidence type="ECO:0000313" key="2">
    <source>
        <dbReference type="EMBL" id="AUS49498.1"/>
    </source>
</evidence>
<evidence type="ECO:0000256" key="1">
    <source>
        <dbReference type="SAM" id="MobiDB-lite"/>
    </source>
</evidence>
<accession>A0A0U0SE76</accession>